<protein>
    <submittedName>
        <fullName evidence="1">Transcriptional regulator</fullName>
    </submittedName>
</protein>
<dbReference type="GO" id="GO:0006355">
    <property type="term" value="P:regulation of DNA-templated transcription"/>
    <property type="evidence" value="ECO:0007669"/>
    <property type="project" value="InterPro"/>
</dbReference>
<dbReference type="Gene3D" id="6.10.10.120">
    <property type="entry name" value="Antitoxin ParD1-like"/>
    <property type="match status" value="1"/>
</dbReference>
<dbReference type="Proteomes" id="UP000613160">
    <property type="component" value="Unassembled WGS sequence"/>
</dbReference>
<accession>A0A917DH06</accession>
<comment type="caution">
    <text evidence="1">The sequence shown here is derived from an EMBL/GenBank/DDBJ whole genome shotgun (WGS) entry which is preliminary data.</text>
</comment>
<dbReference type="RefSeq" id="WP_188855001.1">
    <property type="nucleotide sequence ID" value="NZ_BMJJ01000016.1"/>
</dbReference>
<dbReference type="AlphaFoldDB" id="A0A917DH06"/>
<keyword evidence="2" id="KW-1185">Reference proteome</keyword>
<name>A0A917DH06_9HYPH</name>
<sequence>MAPVEKVTISMTADMAGYVREVVGAGQYASAGEAIHEAMLEWRERRELLGYSLEELRTLVGEGIDSGPTLDANEVFADLRQKVRARLPARP</sequence>
<dbReference type="InterPro" id="IPR010985">
    <property type="entry name" value="Ribbon_hlx_hlx"/>
</dbReference>
<organism evidence="1 2">
    <name type="scientific">Aureimonas glaciei</name>
    <dbReference type="NCBI Taxonomy" id="1776957"/>
    <lineage>
        <taxon>Bacteria</taxon>
        <taxon>Pseudomonadati</taxon>
        <taxon>Pseudomonadota</taxon>
        <taxon>Alphaproteobacteria</taxon>
        <taxon>Hyphomicrobiales</taxon>
        <taxon>Aurantimonadaceae</taxon>
        <taxon>Aureimonas</taxon>
    </lineage>
</organism>
<gene>
    <name evidence="1" type="ORF">GCM10011335_48170</name>
</gene>
<dbReference type="SUPFAM" id="SSF47598">
    <property type="entry name" value="Ribbon-helix-helix"/>
    <property type="match status" value="1"/>
</dbReference>
<reference evidence="1" key="2">
    <citation type="submission" date="2020-09" db="EMBL/GenBank/DDBJ databases">
        <authorList>
            <person name="Sun Q."/>
            <person name="Zhou Y."/>
        </authorList>
    </citation>
    <scope>NUCLEOTIDE SEQUENCE</scope>
    <source>
        <strain evidence="1">CGMCC 1.15493</strain>
    </source>
</reference>
<dbReference type="EMBL" id="BMJJ01000016">
    <property type="protein sequence ID" value="GGD39857.1"/>
    <property type="molecule type" value="Genomic_DNA"/>
</dbReference>
<reference evidence="1" key="1">
    <citation type="journal article" date="2014" name="Int. J. Syst. Evol. Microbiol.">
        <title>Complete genome sequence of Corynebacterium casei LMG S-19264T (=DSM 44701T), isolated from a smear-ripened cheese.</title>
        <authorList>
            <consortium name="US DOE Joint Genome Institute (JGI-PGF)"/>
            <person name="Walter F."/>
            <person name="Albersmeier A."/>
            <person name="Kalinowski J."/>
            <person name="Ruckert C."/>
        </authorList>
    </citation>
    <scope>NUCLEOTIDE SEQUENCE</scope>
    <source>
        <strain evidence="1">CGMCC 1.15493</strain>
    </source>
</reference>
<evidence type="ECO:0000313" key="2">
    <source>
        <dbReference type="Proteomes" id="UP000613160"/>
    </source>
</evidence>
<dbReference type="InterPro" id="IPR038296">
    <property type="entry name" value="ParD_sf"/>
</dbReference>
<evidence type="ECO:0000313" key="1">
    <source>
        <dbReference type="EMBL" id="GGD39857.1"/>
    </source>
</evidence>
<proteinExistence type="predicted"/>